<name>A0A8I6SC11_CIMLE</name>
<dbReference type="EnsemblMetazoa" id="XM_014401574.2">
    <property type="protein sequence ID" value="XP_014257060.1"/>
    <property type="gene ID" value="LOC106670904"/>
</dbReference>
<dbReference type="Proteomes" id="UP000494040">
    <property type="component" value="Unassembled WGS sequence"/>
</dbReference>
<proteinExistence type="predicted"/>
<dbReference type="GeneID" id="106670904"/>
<reference evidence="1" key="1">
    <citation type="submission" date="2022-01" db="UniProtKB">
        <authorList>
            <consortium name="EnsemblMetazoa"/>
        </authorList>
    </citation>
    <scope>IDENTIFICATION</scope>
</reference>
<accession>A0A8I6SC11</accession>
<dbReference type="KEGG" id="clec:106670904"/>
<dbReference type="AlphaFoldDB" id="A0A8I6SC11"/>
<sequence>MVRLKKPIDSMTLPSMVRRCHHKVKGSEFVRESKDLKQLKKDRIEFAENYFSMRLLNHDRLKKSITPKQFKAVKSILSMSQNSSVRTGENSFFPTPVPTVVKSKSSSYSISSFDYKSTLILNTPSSYKQLVKSAFPTPEFSVDTYTEPSYNTKASTKSSYDETHTMQAKKGLWITQDMIKNCTFGKKQKTAVELDLSNDEVDDFSKVAREFLSWVDSADFGKQKFDEAGLKQLFTVGFDDFTRQSLLIQHKELKCLPKNISSIFNDPDQSIRAAIHRQILWDIYYENKMKDSSKKKKKETYVEWFETSIVPEEIFDFSFFWKDMLEENIINDFATWLISHPEEYKPKYLEKVGLFDKIEKELKGKMPLSLKSLNERFSDLLAPDKRDRSNFEFLAYMEETYGHISTLTEDGYVELC</sequence>
<evidence type="ECO:0000313" key="1">
    <source>
        <dbReference type="EnsemblMetazoa" id="XP_014257060.1"/>
    </source>
</evidence>
<protein>
    <submittedName>
        <fullName evidence="1">Uncharacterized protein</fullName>
    </submittedName>
</protein>
<dbReference type="RefSeq" id="XP_014257060.1">
    <property type="nucleotide sequence ID" value="XM_014401574.2"/>
</dbReference>
<keyword evidence="2" id="KW-1185">Reference proteome</keyword>
<dbReference type="OrthoDB" id="6606502at2759"/>
<evidence type="ECO:0000313" key="2">
    <source>
        <dbReference type="Proteomes" id="UP000494040"/>
    </source>
</evidence>
<organism evidence="1 2">
    <name type="scientific">Cimex lectularius</name>
    <name type="common">Bed bug</name>
    <name type="synonym">Acanthia lectularia</name>
    <dbReference type="NCBI Taxonomy" id="79782"/>
    <lineage>
        <taxon>Eukaryota</taxon>
        <taxon>Metazoa</taxon>
        <taxon>Ecdysozoa</taxon>
        <taxon>Arthropoda</taxon>
        <taxon>Hexapoda</taxon>
        <taxon>Insecta</taxon>
        <taxon>Pterygota</taxon>
        <taxon>Neoptera</taxon>
        <taxon>Paraneoptera</taxon>
        <taxon>Hemiptera</taxon>
        <taxon>Heteroptera</taxon>
        <taxon>Panheteroptera</taxon>
        <taxon>Cimicomorpha</taxon>
        <taxon>Cimicidae</taxon>
        <taxon>Cimex</taxon>
    </lineage>
</organism>